<evidence type="ECO:0000313" key="2">
    <source>
        <dbReference type="Proteomes" id="UP000593579"/>
    </source>
</evidence>
<dbReference type="AlphaFoldDB" id="A0A7J9CZJ8"/>
<evidence type="ECO:0000313" key="1">
    <source>
        <dbReference type="EMBL" id="MBA0753778.1"/>
    </source>
</evidence>
<dbReference type="Proteomes" id="UP000593579">
    <property type="component" value="Unassembled WGS sequence"/>
</dbReference>
<sequence length="29" mass="3444">MELYKREECLTKFINLLSVTRDKNIADIS</sequence>
<gene>
    <name evidence="1" type="ORF">Gogos_020741</name>
</gene>
<comment type="caution">
    <text evidence="1">The sequence shown here is derived from an EMBL/GenBank/DDBJ whole genome shotgun (WGS) entry which is preliminary data.</text>
</comment>
<dbReference type="EMBL" id="JABEZY010257960">
    <property type="protein sequence ID" value="MBA0753778.1"/>
    <property type="molecule type" value="Genomic_DNA"/>
</dbReference>
<accession>A0A7J9CZJ8</accession>
<protein>
    <submittedName>
        <fullName evidence="1">Uncharacterized protein</fullName>
    </submittedName>
</protein>
<name>A0A7J9CZJ8_GOSGO</name>
<reference evidence="1 2" key="1">
    <citation type="journal article" date="2019" name="Genome Biol. Evol.">
        <title>Insights into the evolution of the New World diploid cottons (Gossypium, subgenus Houzingenia) based on genome sequencing.</title>
        <authorList>
            <person name="Grover C.E."/>
            <person name="Arick M.A. 2nd"/>
            <person name="Thrash A."/>
            <person name="Conover J.L."/>
            <person name="Sanders W.S."/>
            <person name="Peterson D.G."/>
            <person name="Frelichowski J.E."/>
            <person name="Scheffler J.A."/>
            <person name="Scheffler B.E."/>
            <person name="Wendel J.F."/>
        </authorList>
    </citation>
    <scope>NUCLEOTIDE SEQUENCE [LARGE SCALE GENOMIC DNA]</scope>
    <source>
        <strain evidence="1">5</strain>
        <tissue evidence="1">Leaf</tissue>
    </source>
</reference>
<keyword evidence="2" id="KW-1185">Reference proteome</keyword>
<organism evidence="1 2">
    <name type="scientific">Gossypium gossypioides</name>
    <name type="common">Mexican cotton</name>
    <name type="synonym">Selera gossypioides</name>
    <dbReference type="NCBI Taxonomy" id="34282"/>
    <lineage>
        <taxon>Eukaryota</taxon>
        <taxon>Viridiplantae</taxon>
        <taxon>Streptophyta</taxon>
        <taxon>Embryophyta</taxon>
        <taxon>Tracheophyta</taxon>
        <taxon>Spermatophyta</taxon>
        <taxon>Magnoliopsida</taxon>
        <taxon>eudicotyledons</taxon>
        <taxon>Gunneridae</taxon>
        <taxon>Pentapetalae</taxon>
        <taxon>rosids</taxon>
        <taxon>malvids</taxon>
        <taxon>Malvales</taxon>
        <taxon>Malvaceae</taxon>
        <taxon>Malvoideae</taxon>
        <taxon>Gossypium</taxon>
    </lineage>
</organism>
<proteinExistence type="predicted"/>